<evidence type="ECO:0000259" key="1">
    <source>
        <dbReference type="Pfam" id="PF00190"/>
    </source>
</evidence>
<dbReference type="Pfam" id="PF00190">
    <property type="entry name" value="Cupin_1"/>
    <property type="match status" value="1"/>
</dbReference>
<protein>
    <recommendedName>
        <fullName evidence="1">Cupin type-1 domain-containing protein</fullName>
    </recommendedName>
</protein>
<evidence type="ECO:0000313" key="2">
    <source>
        <dbReference type="EMBL" id="SVC40530.1"/>
    </source>
</evidence>
<dbReference type="InterPro" id="IPR011051">
    <property type="entry name" value="RmlC_Cupin_sf"/>
</dbReference>
<dbReference type="Gene3D" id="2.60.120.10">
    <property type="entry name" value="Jelly Rolls"/>
    <property type="match status" value="1"/>
</dbReference>
<accession>A0A382LV81</accession>
<sequence>MSSVKKYQLNPILSDERGLFFEVLNKISISHVIVTTFKKNAIRGNQYRKNMNQYFFLSSGKLKLITKKPDDSDNKKEIEMIQGTMVFIPKGIAFVAKAIEDSILLELSPEHFDPKNPDINKFNISI</sequence>
<reference evidence="2" key="1">
    <citation type="submission" date="2018-05" db="EMBL/GenBank/DDBJ databases">
        <authorList>
            <person name="Lanie J.A."/>
            <person name="Ng W.-L."/>
            <person name="Kazmierczak K.M."/>
            <person name="Andrzejewski T.M."/>
            <person name="Davidsen T.M."/>
            <person name="Wayne K.J."/>
            <person name="Tettelin H."/>
            <person name="Glass J.I."/>
            <person name="Rusch D."/>
            <person name="Podicherti R."/>
            <person name="Tsui H.-C.T."/>
            <person name="Winkler M.E."/>
        </authorList>
    </citation>
    <scope>NUCLEOTIDE SEQUENCE</scope>
</reference>
<dbReference type="AlphaFoldDB" id="A0A382LV81"/>
<feature type="domain" description="Cupin type-1" evidence="1">
    <location>
        <begin position="21"/>
        <end position="102"/>
    </location>
</feature>
<dbReference type="InterPro" id="IPR014710">
    <property type="entry name" value="RmlC-like_jellyroll"/>
</dbReference>
<name>A0A382LV81_9ZZZZ</name>
<dbReference type="SUPFAM" id="SSF51182">
    <property type="entry name" value="RmlC-like cupins"/>
    <property type="match status" value="1"/>
</dbReference>
<organism evidence="2">
    <name type="scientific">marine metagenome</name>
    <dbReference type="NCBI Taxonomy" id="408172"/>
    <lineage>
        <taxon>unclassified sequences</taxon>
        <taxon>metagenomes</taxon>
        <taxon>ecological metagenomes</taxon>
    </lineage>
</organism>
<dbReference type="InterPro" id="IPR006045">
    <property type="entry name" value="Cupin_1"/>
</dbReference>
<gene>
    <name evidence="2" type="ORF">METZ01_LOCUS293384</name>
</gene>
<proteinExistence type="predicted"/>
<dbReference type="EMBL" id="UINC01089435">
    <property type="protein sequence ID" value="SVC40530.1"/>
    <property type="molecule type" value="Genomic_DNA"/>
</dbReference>